<protein>
    <recommendedName>
        <fullName evidence="6">GTP-dependent dephospho-CoA kinase</fullName>
        <ecNumber evidence="6">2.7.1.237</ecNumber>
    </recommendedName>
    <alternativeName>
        <fullName evidence="6">Dephospho-coenzyme A kinase</fullName>
        <shortName evidence="6">DPCK</shortName>
    </alternativeName>
</protein>
<dbReference type="RefSeq" id="WP_089879736.1">
    <property type="nucleotide sequence ID" value="NZ_FOYS01000003.1"/>
</dbReference>
<sequence>MLRLPEDLRAAFKEPFGPLYTDAERLLADAGTPVVAVGDVVTYHLREAGHPPDVAVVDGQTKREAVSEEIRRALSDPESRRDVANPAGALTDELAACLREALLADGPVTVVVDGEEDLAVLPAVVAAPPGASVVYGQPDEGMVLVTVTDETKAEMRSLLARMDGDSEAFVAALET</sequence>
<evidence type="ECO:0000256" key="5">
    <source>
        <dbReference type="ARBA" id="ARBA00023134"/>
    </source>
</evidence>
<evidence type="ECO:0000313" key="7">
    <source>
        <dbReference type="EMBL" id="SFR50279.1"/>
    </source>
</evidence>
<gene>
    <name evidence="7" type="ORF">SAMN04488124_1866</name>
</gene>
<feature type="binding site" evidence="6">
    <location>
        <position position="116"/>
    </location>
    <ligand>
        <name>GTP</name>
        <dbReference type="ChEBI" id="CHEBI:37565"/>
    </ligand>
</feature>
<keyword evidence="1 6" id="KW-0808">Transferase</keyword>
<evidence type="ECO:0000256" key="6">
    <source>
        <dbReference type="HAMAP-Rule" id="MF_00590"/>
    </source>
</evidence>
<comment type="catalytic activity">
    <reaction evidence="6">
        <text>3'-dephospho-CoA + GTP = GDP + CoA + H(+)</text>
        <dbReference type="Rhea" id="RHEA:61156"/>
        <dbReference type="ChEBI" id="CHEBI:15378"/>
        <dbReference type="ChEBI" id="CHEBI:37565"/>
        <dbReference type="ChEBI" id="CHEBI:57287"/>
        <dbReference type="ChEBI" id="CHEBI:57328"/>
        <dbReference type="ChEBI" id="CHEBI:58189"/>
        <dbReference type="EC" id="2.7.1.237"/>
    </reaction>
</comment>
<evidence type="ECO:0000256" key="4">
    <source>
        <dbReference type="ARBA" id="ARBA00022993"/>
    </source>
</evidence>
<feature type="binding site" evidence="6">
    <location>
        <position position="40"/>
    </location>
    <ligand>
        <name>GTP</name>
        <dbReference type="ChEBI" id="CHEBI:37565"/>
    </ligand>
</feature>
<keyword evidence="3 6" id="KW-0418">Kinase</keyword>
<organism evidence="7 8">
    <name type="scientific">Halogeometricum limi</name>
    <dbReference type="NCBI Taxonomy" id="555875"/>
    <lineage>
        <taxon>Archaea</taxon>
        <taxon>Methanobacteriati</taxon>
        <taxon>Methanobacteriota</taxon>
        <taxon>Stenosarchaea group</taxon>
        <taxon>Halobacteria</taxon>
        <taxon>Halobacteriales</taxon>
        <taxon>Haloferacaceae</taxon>
        <taxon>Halogeometricum</taxon>
    </lineage>
</organism>
<evidence type="ECO:0000313" key="8">
    <source>
        <dbReference type="Proteomes" id="UP000243250"/>
    </source>
</evidence>
<keyword evidence="4 6" id="KW-0173">Coenzyme A biosynthesis</keyword>
<feature type="binding site" evidence="6">
    <location>
        <position position="58"/>
    </location>
    <ligand>
        <name>GTP</name>
        <dbReference type="ChEBI" id="CHEBI:37565"/>
    </ligand>
</feature>
<dbReference type="EMBL" id="FOYS01000003">
    <property type="protein sequence ID" value="SFR50279.1"/>
    <property type="molecule type" value="Genomic_DNA"/>
</dbReference>
<comment type="pathway">
    <text evidence="6">Cofactor biosynthesis; coenzyme A biosynthesis.</text>
</comment>
<dbReference type="GO" id="GO:0005525">
    <property type="term" value="F:GTP binding"/>
    <property type="evidence" value="ECO:0007669"/>
    <property type="project" value="UniProtKB-UniRule"/>
</dbReference>
<dbReference type="GO" id="GO:0016301">
    <property type="term" value="F:kinase activity"/>
    <property type="evidence" value="ECO:0007669"/>
    <property type="project" value="UniProtKB-UniRule"/>
</dbReference>
<dbReference type="OrthoDB" id="15447at2157"/>
<dbReference type="GO" id="GO:0015937">
    <property type="term" value="P:coenzyme A biosynthetic process"/>
    <property type="evidence" value="ECO:0007669"/>
    <property type="project" value="UniProtKB-UniRule"/>
</dbReference>
<evidence type="ECO:0000256" key="1">
    <source>
        <dbReference type="ARBA" id="ARBA00022679"/>
    </source>
</evidence>
<dbReference type="PANTHER" id="PTHR40732:SF1">
    <property type="entry name" value="GTP-DEPENDENT DEPHOSPHO-COA KINASE"/>
    <property type="match status" value="1"/>
</dbReference>
<dbReference type="PIRSF" id="PIRSF006533">
    <property type="entry name" value="UCP006533"/>
    <property type="match status" value="1"/>
</dbReference>
<keyword evidence="5 6" id="KW-0342">GTP-binding</keyword>
<comment type="caution">
    <text evidence="6">Lacks conserved residue(s) required for the propagation of feature annotation.</text>
</comment>
<reference evidence="8" key="1">
    <citation type="submission" date="2016-10" db="EMBL/GenBank/DDBJ databases">
        <authorList>
            <person name="Varghese N."/>
            <person name="Submissions S."/>
        </authorList>
    </citation>
    <scope>NUCLEOTIDE SEQUENCE [LARGE SCALE GENOMIC DNA]</scope>
    <source>
        <strain evidence="8">CGMCC 1.8711</strain>
    </source>
</reference>
<accession>A0A1I6H741</accession>
<feature type="binding site" evidence="6">
    <location>
        <position position="39"/>
    </location>
    <ligand>
        <name>GTP</name>
        <dbReference type="ChEBI" id="CHEBI:37565"/>
    </ligand>
</feature>
<evidence type="ECO:0000256" key="2">
    <source>
        <dbReference type="ARBA" id="ARBA00022741"/>
    </source>
</evidence>
<comment type="function">
    <text evidence="6">Catalyzes the GTP-dependent phosphorylation of the 3'-hydroxyl group of dephosphocoenzyme A to form coenzyme A (CoA).</text>
</comment>
<dbReference type="STRING" id="555875.SAMN04488124_1866"/>
<proteinExistence type="inferred from homology"/>
<comment type="similarity">
    <text evidence="6">Belongs to the GTP-dependent DPCK family.</text>
</comment>
<name>A0A1I6H741_9EURY</name>
<dbReference type="UniPathway" id="UPA00241"/>
<dbReference type="AlphaFoldDB" id="A0A1I6H741"/>
<dbReference type="EC" id="2.7.1.237" evidence="6"/>
<dbReference type="Proteomes" id="UP000243250">
    <property type="component" value="Unassembled WGS sequence"/>
</dbReference>
<dbReference type="Pfam" id="PF04019">
    <property type="entry name" value="DUF359"/>
    <property type="match status" value="1"/>
</dbReference>
<dbReference type="InterPro" id="IPR007164">
    <property type="entry name" value="GTP-dep_dephospho-CoA_kin"/>
</dbReference>
<evidence type="ECO:0000256" key="3">
    <source>
        <dbReference type="ARBA" id="ARBA00022777"/>
    </source>
</evidence>
<dbReference type="PANTHER" id="PTHR40732">
    <property type="entry name" value="UPF0218 PROTEIN TK1697"/>
    <property type="match status" value="1"/>
</dbReference>
<dbReference type="HAMAP" id="MF_00590">
    <property type="entry name" value="Dephospho_CoA_kinase_GTP_dep"/>
    <property type="match status" value="1"/>
</dbReference>
<keyword evidence="8" id="KW-1185">Reference proteome</keyword>
<feature type="binding site" evidence="6">
    <location>
        <position position="139"/>
    </location>
    <ligand>
        <name>GTP</name>
        <dbReference type="ChEBI" id="CHEBI:37565"/>
    </ligand>
</feature>
<feature type="binding site" evidence="6">
    <location>
        <position position="41"/>
    </location>
    <ligand>
        <name>GTP</name>
        <dbReference type="ChEBI" id="CHEBI:37565"/>
    </ligand>
</feature>
<keyword evidence="2 6" id="KW-0547">Nucleotide-binding</keyword>